<dbReference type="InterPro" id="IPR032035">
    <property type="entry name" value="Folliculin_DENN"/>
</dbReference>
<evidence type="ECO:0000256" key="8">
    <source>
        <dbReference type="ARBA" id="ARBA00021824"/>
    </source>
</evidence>
<evidence type="ECO:0000259" key="16">
    <source>
        <dbReference type="PROSITE" id="PS51834"/>
    </source>
</evidence>
<evidence type="ECO:0000256" key="7">
    <source>
        <dbReference type="ARBA" id="ARBA00009987"/>
    </source>
</evidence>
<keyword evidence="15" id="KW-0966">Cell projection</keyword>
<dbReference type="InterPro" id="IPR037521">
    <property type="entry name" value="FLCN/SMCR8_DENN"/>
</dbReference>
<dbReference type="GO" id="GO:0005819">
    <property type="term" value="C:spindle"/>
    <property type="evidence" value="ECO:0007669"/>
    <property type="project" value="UniProtKB-SubCell"/>
</dbReference>
<reference evidence="17 18" key="1">
    <citation type="journal article" date="2020" name="Nature">
        <title>Six reference-quality genomes reveal evolution of bat adaptations.</title>
        <authorList>
            <person name="Jebb D."/>
            <person name="Huang Z."/>
            <person name="Pippel M."/>
            <person name="Hughes G.M."/>
            <person name="Lavrichenko K."/>
            <person name="Devanna P."/>
            <person name="Winkler S."/>
            <person name="Jermiin L.S."/>
            <person name="Skirmuntt E.C."/>
            <person name="Katzourakis A."/>
            <person name="Burkitt-Gray L."/>
            <person name="Ray D.A."/>
            <person name="Sullivan K.A.M."/>
            <person name="Roscito J.G."/>
            <person name="Kirilenko B.M."/>
            <person name="Davalos L.M."/>
            <person name="Corthals A.P."/>
            <person name="Power M.L."/>
            <person name="Jones G."/>
            <person name="Ransome R.D."/>
            <person name="Dechmann D.K.N."/>
            <person name="Locatelli A.G."/>
            <person name="Puechmaille S.J."/>
            <person name="Fedrigo O."/>
            <person name="Jarvis E.D."/>
            <person name="Hiller M."/>
            <person name="Vernes S.C."/>
            <person name="Myers E.W."/>
            <person name="Teeling E.C."/>
        </authorList>
    </citation>
    <scope>NUCLEOTIDE SEQUENCE [LARGE SCALE GENOMIC DNA]</scope>
    <source>
        <strain evidence="17">MRouAeg1</strain>
        <tissue evidence="17">Muscle</tissue>
    </source>
</reference>
<keyword evidence="11" id="KW-0472">Membrane</keyword>
<dbReference type="Gene3D" id="3.40.50.12430">
    <property type="match status" value="1"/>
</dbReference>
<sequence>MMDRIYLINSWPFLLGKIRGIIDELQGKALKVFEAEQFGCPQRAQRMNTAFTPFLHQRNGNAARSLTSLTSDDNLWACLHTSFAWLLKACGSRLTEKLLEGAPTEDTLVQMEKLADLVQSAFEILRTMLPVGCVRIIPYSNQYEEAYRCNFLGLSPHVQIPSHVLSSEFAVVVEVHTATRSSLHPVGCEDDQSLSKYEFVVTSGSPVAADRVGPTILNKMEAALTNQNLSVDVVDQCLVCLKEEWMNKVKVLFKFTKVDSRPKEDTQKLLSILGASEEDNVKLLKFWMTGLSKTYKSHLMSTVRSPTASAS</sequence>
<dbReference type="Pfam" id="PF11704">
    <property type="entry name" value="Folliculin"/>
    <property type="match status" value="1"/>
</dbReference>
<dbReference type="Proteomes" id="UP000593571">
    <property type="component" value="Unassembled WGS sequence"/>
</dbReference>
<name>A0A7J8GA87_ROUAE</name>
<dbReference type="PROSITE" id="PS51834">
    <property type="entry name" value="DENN_FLCN_SMCR8"/>
    <property type="match status" value="1"/>
</dbReference>
<evidence type="ECO:0000256" key="5">
    <source>
        <dbReference type="ARBA" id="ARBA00004514"/>
    </source>
</evidence>
<dbReference type="GO" id="GO:0005096">
    <property type="term" value="F:GTPase activator activity"/>
    <property type="evidence" value="ECO:0007669"/>
    <property type="project" value="UniProtKB-KW"/>
</dbReference>
<dbReference type="InterPro" id="IPR021713">
    <property type="entry name" value="Folliculin"/>
</dbReference>
<evidence type="ECO:0000256" key="14">
    <source>
        <dbReference type="ARBA" id="ARBA00023242"/>
    </source>
</evidence>
<dbReference type="GO" id="GO:0000122">
    <property type="term" value="P:negative regulation of transcription by RNA polymerase II"/>
    <property type="evidence" value="ECO:0007669"/>
    <property type="project" value="TreeGrafter"/>
</dbReference>
<protein>
    <recommendedName>
        <fullName evidence="8">Folliculin</fullName>
    </recommendedName>
</protein>
<evidence type="ECO:0000256" key="6">
    <source>
        <dbReference type="ARBA" id="ARBA00004656"/>
    </source>
</evidence>
<evidence type="ECO:0000256" key="1">
    <source>
        <dbReference type="ARBA" id="ARBA00004123"/>
    </source>
</evidence>
<keyword evidence="10" id="KW-0963">Cytoplasm</keyword>
<dbReference type="Gene3D" id="1.10.10.1730">
    <property type="entry name" value="Folliculin"/>
    <property type="match status" value="1"/>
</dbReference>
<evidence type="ECO:0000313" key="18">
    <source>
        <dbReference type="Proteomes" id="UP000593571"/>
    </source>
</evidence>
<dbReference type="PANTHER" id="PTHR31441">
    <property type="entry name" value="FOLLICULIN FAMILY MEMBER"/>
    <property type="match status" value="1"/>
</dbReference>
<dbReference type="GO" id="GO:0005829">
    <property type="term" value="C:cytosol"/>
    <property type="evidence" value="ECO:0007669"/>
    <property type="project" value="UniProtKB-SubCell"/>
</dbReference>
<evidence type="ECO:0000256" key="3">
    <source>
        <dbReference type="ARBA" id="ARBA00004186"/>
    </source>
</evidence>
<dbReference type="GO" id="GO:0030511">
    <property type="term" value="P:positive regulation of transforming growth factor beta receptor signaling pathway"/>
    <property type="evidence" value="ECO:0007669"/>
    <property type="project" value="TreeGrafter"/>
</dbReference>
<proteinExistence type="inferred from homology"/>
<dbReference type="InterPro" id="IPR044886">
    <property type="entry name" value="FLCN_DENN_C_sf"/>
</dbReference>
<accession>A0A7J8GA87</accession>
<dbReference type="FunFam" id="1.10.10.1730:FF:000001">
    <property type="entry name" value="Folliculin"/>
    <property type="match status" value="1"/>
</dbReference>
<evidence type="ECO:0000256" key="12">
    <source>
        <dbReference type="ARBA" id="ARBA00023212"/>
    </source>
</evidence>
<evidence type="ECO:0000256" key="4">
    <source>
        <dbReference type="ARBA" id="ARBA00004300"/>
    </source>
</evidence>
<dbReference type="GO" id="GO:0005929">
    <property type="term" value="C:cilium"/>
    <property type="evidence" value="ECO:0007669"/>
    <property type="project" value="UniProtKB-SubCell"/>
</dbReference>
<organism evidence="17 18">
    <name type="scientific">Rousettus aegyptiacus</name>
    <name type="common">Egyptian fruit bat</name>
    <name type="synonym">Pteropus aegyptiacus</name>
    <dbReference type="NCBI Taxonomy" id="9407"/>
    <lineage>
        <taxon>Eukaryota</taxon>
        <taxon>Metazoa</taxon>
        <taxon>Chordata</taxon>
        <taxon>Craniata</taxon>
        <taxon>Vertebrata</taxon>
        <taxon>Euteleostomi</taxon>
        <taxon>Mammalia</taxon>
        <taxon>Eutheria</taxon>
        <taxon>Laurasiatheria</taxon>
        <taxon>Chiroptera</taxon>
        <taxon>Yinpterochiroptera</taxon>
        <taxon>Pteropodoidea</taxon>
        <taxon>Pteropodidae</taxon>
        <taxon>Rousettinae</taxon>
        <taxon>Rousettus</taxon>
    </lineage>
</organism>
<dbReference type="EMBL" id="JACASE010000006">
    <property type="protein sequence ID" value="KAF6456983.1"/>
    <property type="molecule type" value="Genomic_DNA"/>
</dbReference>
<dbReference type="GO" id="GO:0005634">
    <property type="term" value="C:nucleus"/>
    <property type="evidence" value="ECO:0007669"/>
    <property type="project" value="UniProtKB-SubCell"/>
</dbReference>
<keyword evidence="9" id="KW-0343">GTPase activation</keyword>
<gene>
    <name evidence="17" type="ORF">HJG63_011607</name>
</gene>
<keyword evidence="14" id="KW-0539">Nucleus</keyword>
<dbReference type="Pfam" id="PF16692">
    <property type="entry name" value="Folliculin_C"/>
    <property type="match status" value="1"/>
</dbReference>
<evidence type="ECO:0000256" key="2">
    <source>
        <dbReference type="ARBA" id="ARBA00004138"/>
    </source>
</evidence>
<evidence type="ECO:0000256" key="10">
    <source>
        <dbReference type="ARBA" id="ARBA00022490"/>
    </source>
</evidence>
<comment type="similarity">
    <text evidence="7">Belongs to the folliculin family.</text>
</comment>
<comment type="caution">
    <text evidence="17">The sequence shown here is derived from an EMBL/GenBank/DDBJ whole genome shotgun (WGS) entry which is preliminary data.</text>
</comment>
<dbReference type="AlphaFoldDB" id="A0A7J8GA87"/>
<evidence type="ECO:0000256" key="15">
    <source>
        <dbReference type="ARBA" id="ARBA00023273"/>
    </source>
</evidence>
<keyword evidence="13" id="KW-0458">Lysosome</keyword>
<comment type="subcellular location">
    <subcellularLocation>
        <location evidence="2">Cell projection</location>
        <location evidence="2">Cilium</location>
    </subcellularLocation>
    <subcellularLocation>
        <location evidence="4">Cytoplasm</location>
        <location evidence="4">Cytoskeleton</location>
        <location evidence="4">Microtubule organizing center</location>
        <location evidence="4">Centrosome</location>
    </subcellularLocation>
    <subcellularLocation>
        <location evidence="3">Cytoplasm</location>
        <location evidence="3">Cytoskeleton</location>
        <location evidence="3">Spindle</location>
    </subcellularLocation>
    <subcellularLocation>
        <location evidence="5">Cytoplasm</location>
        <location evidence="5">Cytosol</location>
    </subcellularLocation>
    <subcellularLocation>
        <location evidence="6">Lysosome membrane</location>
    </subcellularLocation>
    <subcellularLocation>
        <location evidence="1">Nucleus</location>
    </subcellularLocation>
</comment>
<dbReference type="PANTHER" id="PTHR31441:SF2">
    <property type="entry name" value="FOLLICULIN"/>
    <property type="match status" value="1"/>
</dbReference>
<evidence type="ECO:0000256" key="9">
    <source>
        <dbReference type="ARBA" id="ARBA00022468"/>
    </source>
</evidence>
<feature type="domain" description="UDENN FLCN/SMCR8-type" evidence="16">
    <location>
        <begin position="1"/>
        <end position="311"/>
    </location>
</feature>
<evidence type="ECO:0000256" key="13">
    <source>
        <dbReference type="ARBA" id="ARBA00023228"/>
    </source>
</evidence>
<dbReference type="InterPro" id="IPR037520">
    <property type="entry name" value="Folliculin/SMCR8_longin"/>
</dbReference>
<evidence type="ECO:0000313" key="17">
    <source>
        <dbReference type="EMBL" id="KAF6456983.1"/>
    </source>
</evidence>
<dbReference type="GO" id="GO:1904263">
    <property type="term" value="P:positive regulation of TORC1 signaling"/>
    <property type="evidence" value="ECO:0007669"/>
    <property type="project" value="TreeGrafter"/>
</dbReference>
<dbReference type="GO" id="GO:0005813">
    <property type="term" value="C:centrosome"/>
    <property type="evidence" value="ECO:0007669"/>
    <property type="project" value="UniProtKB-SubCell"/>
</dbReference>
<keyword evidence="18" id="KW-1185">Reference proteome</keyword>
<keyword evidence="12" id="KW-0206">Cytoskeleton</keyword>
<dbReference type="GO" id="GO:0005765">
    <property type="term" value="C:lysosomal membrane"/>
    <property type="evidence" value="ECO:0007669"/>
    <property type="project" value="UniProtKB-SubCell"/>
</dbReference>
<evidence type="ECO:0000256" key="11">
    <source>
        <dbReference type="ARBA" id="ARBA00023136"/>
    </source>
</evidence>